<keyword evidence="2" id="KW-1185">Reference proteome</keyword>
<evidence type="ECO:0000313" key="2">
    <source>
        <dbReference type="Proteomes" id="UP001517388"/>
    </source>
</evidence>
<name>A0ACC7S5Z7_DOLFA</name>
<sequence length="203" mass="23737">MGITSSKIQLGNRKANGGSARWNQWVYCTNSNISKSSGKVAEKFQWDELFCIEFDLNDGTLVYQQPKYNKFEKRNRSQALRRFIRPDLIIESNTKKIDNNVIEGNFIKIIDYKDVPLKFYKNKKLAPKSANKYHLDIIKQLTYEYALQQTHEVSASEFFIPYYYNVEPSNPLGELEQKLNLNGIVIFRANFSLIQNIYLEDNL</sequence>
<dbReference type="Proteomes" id="UP001517388">
    <property type="component" value="Unassembled WGS sequence"/>
</dbReference>
<dbReference type="EMBL" id="VILF01000003">
    <property type="protein sequence ID" value="MTJ43845.1"/>
    <property type="molecule type" value="Genomic_DNA"/>
</dbReference>
<accession>A0ACC7S5Z7</accession>
<gene>
    <name evidence="1" type="ORF">FJR39_11855</name>
</gene>
<evidence type="ECO:0000313" key="1">
    <source>
        <dbReference type="EMBL" id="MTJ43845.1"/>
    </source>
</evidence>
<reference evidence="2" key="1">
    <citation type="journal article" date="2020" name="Toxins">
        <title>Phylogenomic Analysis of Secondary Metabolism in the Toxic Cyanobacterial Genera Anabaena, Dolichospermum and Aphanizomenon.</title>
        <authorList>
            <person name="Oesterholm J."/>
            <person name="Popin R.V."/>
            <person name="Fewer D.P."/>
            <person name="Sivonen K."/>
        </authorList>
    </citation>
    <scope>NUCLEOTIDE SEQUENCE [LARGE SCALE GENOMIC DNA]</scope>
    <source>
        <strain evidence="2">UHCC 0037</strain>
    </source>
</reference>
<proteinExistence type="predicted"/>
<protein>
    <submittedName>
        <fullName evidence="1">Uncharacterized protein</fullName>
    </submittedName>
</protein>
<organism evidence="1 2">
    <name type="scientific">Dolichospermum flos-aquae UHCC 0037</name>
    <dbReference type="NCBI Taxonomy" id="2590026"/>
    <lineage>
        <taxon>Bacteria</taxon>
        <taxon>Bacillati</taxon>
        <taxon>Cyanobacteriota</taxon>
        <taxon>Cyanophyceae</taxon>
        <taxon>Nostocales</taxon>
        <taxon>Aphanizomenonaceae</taxon>
        <taxon>Dolichospermum</taxon>
    </lineage>
</organism>
<comment type="caution">
    <text evidence="1">The sequence shown here is derived from an EMBL/GenBank/DDBJ whole genome shotgun (WGS) entry which is preliminary data.</text>
</comment>